<proteinExistence type="predicted"/>
<evidence type="ECO:0000313" key="2">
    <source>
        <dbReference type="EMBL" id="GIX81092.1"/>
    </source>
</evidence>
<reference evidence="2 3" key="1">
    <citation type="submission" date="2021-06" db="EMBL/GenBank/DDBJ databases">
        <title>Caerostris extrusa draft genome.</title>
        <authorList>
            <person name="Kono N."/>
            <person name="Arakawa K."/>
        </authorList>
    </citation>
    <scope>NUCLEOTIDE SEQUENCE [LARGE SCALE GENOMIC DNA]</scope>
</reference>
<dbReference type="Proteomes" id="UP001054945">
    <property type="component" value="Unassembled WGS sequence"/>
</dbReference>
<evidence type="ECO:0000256" key="1">
    <source>
        <dbReference type="SAM" id="MobiDB-lite"/>
    </source>
</evidence>
<protein>
    <submittedName>
        <fullName evidence="2">Uncharacterized protein</fullName>
    </submittedName>
</protein>
<sequence length="82" mass="9351">MEVESVQILEAGPGQALEARLRFARLRAGTRSPEGYKRRNEDIGYLFLSAKAPEDGYSHSLSRPRGCYRNIHSRKKQSQETK</sequence>
<dbReference type="EMBL" id="BPLR01003095">
    <property type="protein sequence ID" value="GIX81092.1"/>
    <property type="molecule type" value="Genomic_DNA"/>
</dbReference>
<name>A0AAV4N8S4_CAEEX</name>
<comment type="caution">
    <text evidence="2">The sequence shown here is derived from an EMBL/GenBank/DDBJ whole genome shotgun (WGS) entry which is preliminary data.</text>
</comment>
<dbReference type="AlphaFoldDB" id="A0AAV4N8S4"/>
<keyword evidence="3" id="KW-1185">Reference proteome</keyword>
<evidence type="ECO:0000313" key="3">
    <source>
        <dbReference type="Proteomes" id="UP001054945"/>
    </source>
</evidence>
<gene>
    <name evidence="2" type="ORF">CEXT_80231</name>
</gene>
<organism evidence="2 3">
    <name type="scientific">Caerostris extrusa</name>
    <name type="common">Bark spider</name>
    <name type="synonym">Caerostris bankana</name>
    <dbReference type="NCBI Taxonomy" id="172846"/>
    <lineage>
        <taxon>Eukaryota</taxon>
        <taxon>Metazoa</taxon>
        <taxon>Ecdysozoa</taxon>
        <taxon>Arthropoda</taxon>
        <taxon>Chelicerata</taxon>
        <taxon>Arachnida</taxon>
        <taxon>Araneae</taxon>
        <taxon>Araneomorphae</taxon>
        <taxon>Entelegynae</taxon>
        <taxon>Araneoidea</taxon>
        <taxon>Araneidae</taxon>
        <taxon>Caerostris</taxon>
    </lineage>
</organism>
<accession>A0AAV4N8S4</accession>
<feature type="region of interest" description="Disordered" evidence="1">
    <location>
        <begin position="55"/>
        <end position="82"/>
    </location>
</feature>